<protein>
    <submittedName>
        <fullName evidence="2">Uncharacterized protein</fullName>
    </submittedName>
</protein>
<feature type="transmembrane region" description="Helical" evidence="1">
    <location>
        <begin position="21"/>
        <end position="45"/>
    </location>
</feature>
<sequence>MAGAGDGSLYRRWKMGRCRCVVWVGVATLDYGLISSVSVLLLAYLQTPSRVQNCLLES</sequence>
<keyword evidence="3" id="KW-1185">Reference proteome</keyword>
<feature type="non-terminal residue" evidence="2">
    <location>
        <position position="58"/>
    </location>
</feature>
<dbReference type="Proteomes" id="UP000799778">
    <property type="component" value="Unassembled WGS sequence"/>
</dbReference>
<accession>A0A6A5Y8A3</accession>
<dbReference type="EMBL" id="ML978066">
    <property type="protein sequence ID" value="KAF2021628.1"/>
    <property type="molecule type" value="Genomic_DNA"/>
</dbReference>
<dbReference type="GeneID" id="54284072"/>
<name>A0A6A5Y8A3_9PLEO</name>
<gene>
    <name evidence="2" type="ORF">BU24DRAFT_417262</name>
</gene>
<keyword evidence="1" id="KW-0812">Transmembrane</keyword>
<organism evidence="2 3">
    <name type="scientific">Aaosphaeria arxii CBS 175.79</name>
    <dbReference type="NCBI Taxonomy" id="1450172"/>
    <lineage>
        <taxon>Eukaryota</taxon>
        <taxon>Fungi</taxon>
        <taxon>Dikarya</taxon>
        <taxon>Ascomycota</taxon>
        <taxon>Pezizomycotina</taxon>
        <taxon>Dothideomycetes</taxon>
        <taxon>Pleosporomycetidae</taxon>
        <taxon>Pleosporales</taxon>
        <taxon>Pleosporales incertae sedis</taxon>
        <taxon>Aaosphaeria</taxon>
    </lineage>
</organism>
<evidence type="ECO:0000256" key="1">
    <source>
        <dbReference type="SAM" id="Phobius"/>
    </source>
</evidence>
<keyword evidence="1" id="KW-0472">Membrane</keyword>
<keyword evidence="1" id="KW-1133">Transmembrane helix</keyword>
<reference evidence="2" key="1">
    <citation type="journal article" date="2020" name="Stud. Mycol.">
        <title>101 Dothideomycetes genomes: a test case for predicting lifestyles and emergence of pathogens.</title>
        <authorList>
            <person name="Haridas S."/>
            <person name="Albert R."/>
            <person name="Binder M."/>
            <person name="Bloem J."/>
            <person name="Labutti K."/>
            <person name="Salamov A."/>
            <person name="Andreopoulos B."/>
            <person name="Baker S."/>
            <person name="Barry K."/>
            <person name="Bills G."/>
            <person name="Bluhm B."/>
            <person name="Cannon C."/>
            <person name="Castanera R."/>
            <person name="Culley D."/>
            <person name="Daum C."/>
            <person name="Ezra D."/>
            <person name="Gonzalez J."/>
            <person name="Henrissat B."/>
            <person name="Kuo A."/>
            <person name="Liang C."/>
            <person name="Lipzen A."/>
            <person name="Lutzoni F."/>
            <person name="Magnuson J."/>
            <person name="Mondo S."/>
            <person name="Nolan M."/>
            <person name="Ohm R."/>
            <person name="Pangilinan J."/>
            <person name="Park H.-J."/>
            <person name="Ramirez L."/>
            <person name="Alfaro M."/>
            <person name="Sun H."/>
            <person name="Tritt A."/>
            <person name="Yoshinaga Y."/>
            <person name="Zwiers L.-H."/>
            <person name="Turgeon B."/>
            <person name="Goodwin S."/>
            <person name="Spatafora J."/>
            <person name="Crous P."/>
            <person name="Grigoriev I."/>
        </authorList>
    </citation>
    <scope>NUCLEOTIDE SEQUENCE</scope>
    <source>
        <strain evidence="2">CBS 175.79</strain>
    </source>
</reference>
<evidence type="ECO:0000313" key="3">
    <source>
        <dbReference type="Proteomes" id="UP000799778"/>
    </source>
</evidence>
<dbReference type="RefSeq" id="XP_033389967.1">
    <property type="nucleotide sequence ID" value="XM_033526675.1"/>
</dbReference>
<evidence type="ECO:0000313" key="2">
    <source>
        <dbReference type="EMBL" id="KAF2021628.1"/>
    </source>
</evidence>
<dbReference type="AlphaFoldDB" id="A0A6A5Y8A3"/>
<proteinExistence type="predicted"/>